<comment type="caution">
    <text evidence="1">The sequence shown here is derived from an EMBL/GenBank/DDBJ whole genome shotgun (WGS) entry which is preliminary data.</text>
</comment>
<organism evidence="1 2">
    <name type="scientific">Arctium lappa</name>
    <name type="common">Greater burdock</name>
    <name type="synonym">Lappa major</name>
    <dbReference type="NCBI Taxonomy" id="4217"/>
    <lineage>
        <taxon>Eukaryota</taxon>
        <taxon>Viridiplantae</taxon>
        <taxon>Streptophyta</taxon>
        <taxon>Embryophyta</taxon>
        <taxon>Tracheophyta</taxon>
        <taxon>Spermatophyta</taxon>
        <taxon>Magnoliopsida</taxon>
        <taxon>eudicotyledons</taxon>
        <taxon>Gunneridae</taxon>
        <taxon>Pentapetalae</taxon>
        <taxon>asterids</taxon>
        <taxon>campanulids</taxon>
        <taxon>Asterales</taxon>
        <taxon>Asteraceae</taxon>
        <taxon>Carduoideae</taxon>
        <taxon>Cardueae</taxon>
        <taxon>Arctiinae</taxon>
        <taxon>Arctium</taxon>
    </lineage>
</organism>
<gene>
    <name evidence="1" type="ORF">L6452_44373</name>
</gene>
<evidence type="ECO:0000313" key="2">
    <source>
        <dbReference type="Proteomes" id="UP001055879"/>
    </source>
</evidence>
<reference evidence="2" key="1">
    <citation type="journal article" date="2022" name="Mol. Ecol. Resour.">
        <title>The genomes of chicory, endive, great burdock and yacon provide insights into Asteraceae palaeo-polyploidization history and plant inulin production.</title>
        <authorList>
            <person name="Fan W."/>
            <person name="Wang S."/>
            <person name="Wang H."/>
            <person name="Wang A."/>
            <person name="Jiang F."/>
            <person name="Liu H."/>
            <person name="Zhao H."/>
            <person name="Xu D."/>
            <person name="Zhang Y."/>
        </authorList>
    </citation>
    <scope>NUCLEOTIDE SEQUENCE [LARGE SCALE GENOMIC DNA]</scope>
    <source>
        <strain evidence="2">cv. Niubang</strain>
    </source>
</reference>
<proteinExistence type="predicted"/>
<reference evidence="1 2" key="2">
    <citation type="journal article" date="2022" name="Mol. Ecol. Resour.">
        <title>The genomes of chicory, endive, great burdock and yacon provide insights into Asteraceae paleo-polyploidization history and plant inulin production.</title>
        <authorList>
            <person name="Fan W."/>
            <person name="Wang S."/>
            <person name="Wang H."/>
            <person name="Wang A."/>
            <person name="Jiang F."/>
            <person name="Liu H."/>
            <person name="Zhao H."/>
            <person name="Xu D."/>
            <person name="Zhang Y."/>
        </authorList>
    </citation>
    <scope>NUCLEOTIDE SEQUENCE [LARGE SCALE GENOMIC DNA]</scope>
    <source>
        <strain evidence="2">cv. Niubang</strain>
    </source>
</reference>
<accession>A0ACB8XFG3</accession>
<protein>
    <submittedName>
        <fullName evidence="1">Uncharacterized protein</fullName>
    </submittedName>
</protein>
<name>A0ACB8XFG3_ARCLA</name>
<sequence>MGDKNQAQVMKKKGESFTILTSKMEDEVELESTNHRGGDAGRIGYWFGLSLTGLRPASAWPLTILVGTTLV</sequence>
<dbReference type="Proteomes" id="UP001055879">
    <property type="component" value="Linkage Group LG18"/>
</dbReference>
<evidence type="ECO:0000313" key="1">
    <source>
        <dbReference type="EMBL" id="KAI3665743.1"/>
    </source>
</evidence>
<keyword evidence="2" id="KW-1185">Reference proteome</keyword>
<dbReference type="EMBL" id="CM042064">
    <property type="protein sequence ID" value="KAI3665743.1"/>
    <property type="molecule type" value="Genomic_DNA"/>
</dbReference>